<dbReference type="InterPro" id="IPR018253">
    <property type="entry name" value="DnaJ_domain_CS"/>
</dbReference>
<dbReference type="Proteomes" id="UP000245119">
    <property type="component" value="Linkage Group LG3"/>
</dbReference>
<dbReference type="InterPro" id="IPR008971">
    <property type="entry name" value="HSP40/DnaJ_pept-bd"/>
</dbReference>
<keyword evidence="11" id="KW-0496">Mitochondrion</keyword>
<dbReference type="GO" id="GO:0005741">
    <property type="term" value="C:mitochondrial outer membrane"/>
    <property type="evidence" value="ECO:0007669"/>
    <property type="project" value="UniProtKB-SubCell"/>
</dbReference>
<evidence type="ECO:0000256" key="11">
    <source>
        <dbReference type="ARBA" id="ARBA00023128"/>
    </source>
</evidence>
<dbReference type="Pfam" id="PF00226">
    <property type="entry name" value="DnaJ"/>
    <property type="match status" value="1"/>
</dbReference>
<comment type="subcellular location">
    <subcellularLocation>
        <location evidence="1">Mitochondrion outer membrane</location>
    </subcellularLocation>
</comment>
<feature type="compositionally biased region" description="Basic and acidic residues" evidence="17">
    <location>
        <begin position="496"/>
        <end position="510"/>
    </location>
</feature>
<keyword evidence="12" id="KW-0472">Membrane</keyword>
<dbReference type="SUPFAM" id="SSF49493">
    <property type="entry name" value="HSP40/DnaJ peptide-binding domain"/>
    <property type="match status" value="1"/>
</dbReference>
<evidence type="ECO:0000256" key="13">
    <source>
        <dbReference type="ARBA" id="ARBA00023186"/>
    </source>
</evidence>
<dbReference type="InterPro" id="IPR036410">
    <property type="entry name" value="HSP_DnaJ_Cys-rich_dom_sf"/>
</dbReference>
<dbReference type="GO" id="GO:0031072">
    <property type="term" value="F:heat shock protein binding"/>
    <property type="evidence" value="ECO:0007669"/>
    <property type="project" value="InterPro"/>
</dbReference>
<dbReference type="InterPro" id="IPR012724">
    <property type="entry name" value="DnaJ"/>
</dbReference>
<reference evidence="20 21" key="1">
    <citation type="submission" date="2018-04" db="EMBL/GenBank/DDBJ databases">
        <title>The genome of golden apple snail Pomacea canaliculata provides insight into stress tolerance and invasive adaptation.</title>
        <authorList>
            <person name="Liu C."/>
            <person name="Liu B."/>
            <person name="Ren Y."/>
            <person name="Zhang Y."/>
            <person name="Wang H."/>
            <person name="Li S."/>
            <person name="Jiang F."/>
            <person name="Yin L."/>
            <person name="Zhang G."/>
            <person name="Qian W."/>
            <person name="Fan W."/>
        </authorList>
    </citation>
    <scope>NUCLEOTIDE SEQUENCE [LARGE SCALE GENOMIC DNA]</scope>
    <source>
        <strain evidence="20">SZHN2017</strain>
        <tissue evidence="20">Muscle</tissue>
    </source>
</reference>
<dbReference type="GO" id="GO:0005102">
    <property type="term" value="F:signaling receptor binding"/>
    <property type="evidence" value="ECO:0007669"/>
    <property type="project" value="UniProtKB-ARBA"/>
</dbReference>
<dbReference type="SUPFAM" id="SSF46565">
    <property type="entry name" value="Chaperone J-domain"/>
    <property type="match status" value="1"/>
</dbReference>
<dbReference type="FunFam" id="2.10.230.10:FF:000003">
    <property type="entry name" value="dnaJ homolog subfamily A member 3, mitochondrial"/>
    <property type="match status" value="1"/>
</dbReference>
<dbReference type="FunFam" id="2.60.260.20:FF:000005">
    <property type="entry name" value="Chaperone protein dnaJ 1, mitochondrial"/>
    <property type="match status" value="1"/>
</dbReference>
<evidence type="ECO:0000256" key="17">
    <source>
        <dbReference type="SAM" id="MobiDB-lite"/>
    </source>
</evidence>
<dbReference type="InterPro" id="IPR036869">
    <property type="entry name" value="J_dom_sf"/>
</dbReference>
<dbReference type="Gene3D" id="2.10.230.10">
    <property type="entry name" value="Heat shock protein DnaJ, cysteine-rich domain"/>
    <property type="match status" value="1"/>
</dbReference>
<evidence type="ECO:0000313" key="20">
    <source>
        <dbReference type="EMBL" id="PVD34596.1"/>
    </source>
</evidence>
<dbReference type="InterPro" id="IPR001305">
    <property type="entry name" value="HSP_DnaJ_Cys-rich_dom"/>
</dbReference>
<feature type="domain" description="J" evidence="18">
    <location>
        <begin position="79"/>
        <end position="144"/>
    </location>
</feature>
<evidence type="ECO:0000256" key="9">
    <source>
        <dbReference type="ARBA" id="ARBA00022946"/>
    </source>
</evidence>
<evidence type="ECO:0000256" key="16">
    <source>
        <dbReference type="PROSITE-ProRule" id="PRU00546"/>
    </source>
</evidence>
<dbReference type="PANTHER" id="PTHR44145">
    <property type="entry name" value="DNAJ HOMOLOG SUBFAMILY A MEMBER 3, MITOCHONDRIAL"/>
    <property type="match status" value="1"/>
</dbReference>
<dbReference type="OrthoDB" id="10256793at2759"/>
<keyword evidence="7" id="KW-1000">Mitochondrion outer membrane</keyword>
<dbReference type="GO" id="GO:0005829">
    <property type="term" value="C:cytosol"/>
    <property type="evidence" value="ECO:0007669"/>
    <property type="project" value="UniProtKB-ARBA"/>
</dbReference>
<dbReference type="OMA" id="MATDYYA"/>
<dbReference type="GO" id="GO:0009408">
    <property type="term" value="P:response to heat"/>
    <property type="evidence" value="ECO:0007669"/>
    <property type="project" value="InterPro"/>
</dbReference>
<dbReference type="GO" id="GO:0008270">
    <property type="term" value="F:zinc ion binding"/>
    <property type="evidence" value="ECO:0007669"/>
    <property type="project" value="UniProtKB-KW"/>
</dbReference>
<dbReference type="PANTHER" id="PTHR44145:SF3">
    <property type="entry name" value="DNAJ HOMOLOG SUBFAMILY A MEMBER 3, MITOCHONDRIAL"/>
    <property type="match status" value="1"/>
</dbReference>
<comment type="caution">
    <text evidence="20">The sequence shown here is derived from an EMBL/GenBank/DDBJ whole genome shotgun (WGS) entry which is preliminary data.</text>
</comment>
<dbReference type="GO" id="GO:0006457">
    <property type="term" value="P:protein folding"/>
    <property type="evidence" value="ECO:0007669"/>
    <property type="project" value="InterPro"/>
</dbReference>
<evidence type="ECO:0000259" key="19">
    <source>
        <dbReference type="PROSITE" id="PS51188"/>
    </source>
</evidence>
<dbReference type="GO" id="GO:0007005">
    <property type="term" value="P:mitochondrion organization"/>
    <property type="evidence" value="ECO:0007669"/>
    <property type="project" value="TreeGrafter"/>
</dbReference>
<evidence type="ECO:0000256" key="14">
    <source>
        <dbReference type="ARBA" id="ARBA00080150"/>
    </source>
</evidence>
<evidence type="ECO:0000256" key="2">
    <source>
        <dbReference type="ARBA" id="ARBA00022473"/>
    </source>
</evidence>
<protein>
    <recommendedName>
        <fullName evidence="15">DnaJ homolog l(2)tid, mitochondrial</fullName>
    </recommendedName>
    <alternativeName>
        <fullName evidence="14">Protein lethal(2)tumorous imaginal discs</fullName>
    </alternativeName>
</protein>
<evidence type="ECO:0000256" key="3">
    <source>
        <dbReference type="ARBA" id="ARBA00022481"/>
    </source>
</evidence>
<evidence type="ECO:0000313" key="21">
    <source>
        <dbReference type="Proteomes" id="UP000245119"/>
    </source>
</evidence>
<evidence type="ECO:0000256" key="7">
    <source>
        <dbReference type="ARBA" id="ARBA00022787"/>
    </source>
</evidence>
<keyword evidence="5" id="KW-0677">Repeat</keyword>
<dbReference type="EMBL" id="PZQS01000003">
    <property type="protein sequence ID" value="PVD34596.1"/>
    <property type="molecule type" value="Genomic_DNA"/>
</dbReference>
<dbReference type="HAMAP" id="MF_01152">
    <property type="entry name" value="DnaJ"/>
    <property type="match status" value="1"/>
</dbReference>
<dbReference type="PRINTS" id="PR00625">
    <property type="entry name" value="JDOMAIN"/>
</dbReference>
<dbReference type="STRING" id="400727.A0A2T7PME3"/>
<dbReference type="FunFam" id="1.10.287.110:FF:000075">
    <property type="entry name" value="Uncharacterized protein, isoform D"/>
    <property type="match status" value="1"/>
</dbReference>
<keyword evidence="13" id="KW-0143">Chaperone</keyword>
<organism evidence="20 21">
    <name type="scientific">Pomacea canaliculata</name>
    <name type="common">Golden apple snail</name>
    <dbReference type="NCBI Taxonomy" id="400727"/>
    <lineage>
        <taxon>Eukaryota</taxon>
        <taxon>Metazoa</taxon>
        <taxon>Spiralia</taxon>
        <taxon>Lophotrochozoa</taxon>
        <taxon>Mollusca</taxon>
        <taxon>Gastropoda</taxon>
        <taxon>Caenogastropoda</taxon>
        <taxon>Architaenioglossa</taxon>
        <taxon>Ampullarioidea</taxon>
        <taxon>Ampullariidae</taxon>
        <taxon>Pomacea</taxon>
    </lineage>
</organism>
<keyword evidence="2" id="KW-0217">Developmental protein</keyword>
<keyword evidence="10" id="KW-0007">Acetylation</keyword>
<feature type="region of interest" description="Disordered" evidence="17">
    <location>
        <begin position="474"/>
        <end position="510"/>
    </location>
</feature>
<dbReference type="InterPro" id="IPR001623">
    <property type="entry name" value="DnaJ_domain"/>
</dbReference>
<dbReference type="CDD" id="cd06257">
    <property type="entry name" value="DnaJ"/>
    <property type="match status" value="1"/>
</dbReference>
<evidence type="ECO:0000256" key="4">
    <source>
        <dbReference type="ARBA" id="ARBA00022723"/>
    </source>
</evidence>
<evidence type="ECO:0000256" key="8">
    <source>
        <dbReference type="ARBA" id="ARBA00022833"/>
    </source>
</evidence>
<keyword evidence="21" id="KW-1185">Reference proteome</keyword>
<evidence type="ECO:0000256" key="12">
    <source>
        <dbReference type="ARBA" id="ARBA00023136"/>
    </source>
</evidence>
<gene>
    <name evidence="20" type="ORF">C0Q70_05872</name>
</gene>
<dbReference type="PROSITE" id="PS00636">
    <property type="entry name" value="DNAJ_1"/>
    <property type="match status" value="1"/>
</dbReference>
<dbReference type="CDD" id="cd10747">
    <property type="entry name" value="DnaJ_C"/>
    <property type="match status" value="1"/>
</dbReference>
<dbReference type="InterPro" id="IPR051938">
    <property type="entry name" value="Apopto_cytoskel_mod"/>
</dbReference>
<name>A0A2T7PME3_POMCA</name>
<dbReference type="SMART" id="SM00271">
    <property type="entry name" value="DnaJ"/>
    <property type="match status" value="1"/>
</dbReference>
<dbReference type="Pfam" id="PF01556">
    <property type="entry name" value="DnaJ_C"/>
    <property type="match status" value="1"/>
</dbReference>
<evidence type="ECO:0000256" key="6">
    <source>
        <dbReference type="ARBA" id="ARBA00022771"/>
    </source>
</evidence>
<keyword evidence="6 16" id="KW-0863">Zinc-finger</keyword>
<accession>A0A2T7PME3</accession>
<feature type="domain" description="CR-type" evidence="19">
    <location>
        <begin position="231"/>
        <end position="309"/>
    </location>
</feature>
<dbReference type="Gene3D" id="2.60.260.20">
    <property type="entry name" value="Urease metallochaperone UreE, N-terminal domain"/>
    <property type="match status" value="2"/>
</dbReference>
<evidence type="ECO:0000256" key="15">
    <source>
        <dbReference type="ARBA" id="ARBA00093620"/>
    </source>
</evidence>
<dbReference type="Pfam" id="PF00684">
    <property type="entry name" value="DnaJ_CXXCXGXG"/>
    <property type="match status" value="1"/>
</dbReference>
<keyword evidence="3" id="KW-0488">Methylation</keyword>
<sequence>MAALRRARWELPCKVVGQQWTNLSSCGLHTRNILVSIKYTGCGCKFQGFFLGAGQRLPRFLCASDVRYVHTSSTNNKRDYYEVLGVSKNADQAAIKKAYYKLAKQFHPDMNKNDPNAAKKFQEVSEAYEVLSDDSRRQEYDTFGMSGANASAGAGAQGRGGFQQGFQGFEHFHGTIDPEELFRRIFGDAGMGGMGGMGGFGNFRDFEESKFGFAPASEMMMDLTFQEAARGVNKEVHINVKDTCPKCQGNKAEPGTKAVKCHQCNGTGMETISTGPFVMRSTCRACGGARMIIKTPCTECAGKGKIILKKKVVVPVPAGVEDGQTVRMPVGNQEVFITFKVAKSRHFRRDGADIHSDALITLSQAILGGTIRIPGIHGDILLTIPPGTQSHDRIRLQGKGITRVNSYGYGDHYVHIKIKVPVKLTPEQKALILAFAETDTLVDGTVNGVTQTQAGQRVINDEYGYVEQIRRAFMQNSSSSNRKDRNSVDNSETDDDMRSHSAEANKTRSS</sequence>
<dbReference type="GO" id="GO:0043066">
    <property type="term" value="P:negative regulation of apoptotic process"/>
    <property type="evidence" value="ECO:0007669"/>
    <property type="project" value="TreeGrafter"/>
</dbReference>
<proteinExistence type="inferred from homology"/>
<dbReference type="PROSITE" id="PS50076">
    <property type="entry name" value="DNAJ_2"/>
    <property type="match status" value="1"/>
</dbReference>
<evidence type="ECO:0000256" key="1">
    <source>
        <dbReference type="ARBA" id="ARBA00004294"/>
    </source>
</evidence>
<keyword evidence="4 16" id="KW-0479">Metal-binding</keyword>
<dbReference type="PROSITE" id="PS51188">
    <property type="entry name" value="ZF_CR"/>
    <property type="match status" value="1"/>
</dbReference>
<evidence type="ECO:0000256" key="10">
    <source>
        <dbReference type="ARBA" id="ARBA00022990"/>
    </source>
</evidence>
<feature type="zinc finger region" description="CR-type" evidence="16">
    <location>
        <begin position="231"/>
        <end position="309"/>
    </location>
</feature>
<keyword evidence="9" id="KW-0809">Transit peptide</keyword>
<dbReference type="AlphaFoldDB" id="A0A2T7PME3"/>
<dbReference type="SUPFAM" id="SSF57938">
    <property type="entry name" value="DnaJ/Hsp40 cysteine-rich domain"/>
    <property type="match status" value="1"/>
</dbReference>
<dbReference type="GO" id="GO:0005524">
    <property type="term" value="F:ATP binding"/>
    <property type="evidence" value="ECO:0007669"/>
    <property type="project" value="InterPro"/>
</dbReference>
<evidence type="ECO:0000256" key="5">
    <source>
        <dbReference type="ARBA" id="ARBA00022737"/>
    </source>
</evidence>
<dbReference type="GO" id="GO:0051082">
    <property type="term" value="F:unfolded protein binding"/>
    <property type="evidence" value="ECO:0007669"/>
    <property type="project" value="InterPro"/>
</dbReference>
<dbReference type="Gene3D" id="1.10.287.110">
    <property type="entry name" value="DnaJ domain"/>
    <property type="match status" value="1"/>
</dbReference>
<evidence type="ECO:0000259" key="18">
    <source>
        <dbReference type="PROSITE" id="PS50076"/>
    </source>
</evidence>
<dbReference type="InterPro" id="IPR002939">
    <property type="entry name" value="DnaJ_C"/>
</dbReference>
<keyword evidence="8 16" id="KW-0862">Zinc</keyword>